<sequence length="81" mass="9287">MRSWCVSSVFFRGKHAAPIPEMDNRVVLRLLSSSCCQLLVLPEREGAHQRKHLSKVVLLDTAGRQTIFRTSCRPFREWSCG</sequence>
<dbReference type="AlphaFoldDB" id="A0A2M4DF25"/>
<protein>
    <submittedName>
        <fullName evidence="1">Putative secreted protein</fullName>
    </submittedName>
</protein>
<accession>A0A2M4DF25</accession>
<reference evidence="1" key="1">
    <citation type="submission" date="2018-01" db="EMBL/GenBank/DDBJ databases">
        <title>An insight into the sialome of Amazonian anophelines.</title>
        <authorList>
            <person name="Ribeiro J.M."/>
            <person name="Scarpassa V."/>
            <person name="Calvo E."/>
        </authorList>
    </citation>
    <scope>NUCLEOTIDE SEQUENCE</scope>
</reference>
<dbReference type="EMBL" id="GGFL01011948">
    <property type="protein sequence ID" value="MBW76126.1"/>
    <property type="molecule type" value="Transcribed_RNA"/>
</dbReference>
<proteinExistence type="predicted"/>
<evidence type="ECO:0000313" key="1">
    <source>
        <dbReference type="EMBL" id="MBW76126.1"/>
    </source>
</evidence>
<name>A0A2M4DF25_ANODA</name>
<organism evidence="1">
    <name type="scientific">Anopheles darlingi</name>
    <name type="common">Mosquito</name>
    <dbReference type="NCBI Taxonomy" id="43151"/>
    <lineage>
        <taxon>Eukaryota</taxon>
        <taxon>Metazoa</taxon>
        <taxon>Ecdysozoa</taxon>
        <taxon>Arthropoda</taxon>
        <taxon>Hexapoda</taxon>
        <taxon>Insecta</taxon>
        <taxon>Pterygota</taxon>
        <taxon>Neoptera</taxon>
        <taxon>Endopterygota</taxon>
        <taxon>Diptera</taxon>
        <taxon>Nematocera</taxon>
        <taxon>Culicoidea</taxon>
        <taxon>Culicidae</taxon>
        <taxon>Anophelinae</taxon>
        <taxon>Anopheles</taxon>
    </lineage>
</organism>